<gene>
    <name evidence="3" type="primary">xdhA_15</name>
    <name evidence="3" type="ORF">SDC9_84799</name>
</gene>
<feature type="domain" description="Aldehyde oxidase/xanthine dehydrogenase second molybdopterin binding" evidence="2">
    <location>
        <begin position="214"/>
        <end position="506"/>
    </location>
</feature>
<dbReference type="EC" id="1.17.1.4" evidence="3"/>
<dbReference type="SUPFAM" id="SSF56003">
    <property type="entry name" value="Molybdenum cofactor-binding domain"/>
    <property type="match status" value="1"/>
</dbReference>
<reference evidence="3" key="1">
    <citation type="submission" date="2019-08" db="EMBL/GenBank/DDBJ databases">
        <authorList>
            <person name="Kucharzyk K."/>
            <person name="Murdoch R.W."/>
            <person name="Higgins S."/>
            <person name="Loffler F."/>
        </authorList>
    </citation>
    <scope>NUCLEOTIDE SEQUENCE</scope>
</reference>
<evidence type="ECO:0000313" key="3">
    <source>
        <dbReference type="EMBL" id="MPM38172.1"/>
    </source>
</evidence>
<dbReference type="GO" id="GO:0004854">
    <property type="term" value="F:xanthine dehydrogenase activity"/>
    <property type="evidence" value="ECO:0007669"/>
    <property type="project" value="UniProtKB-EC"/>
</dbReference>
<dbReference type="InterPro" id="IPR008274">
    <property type="entry name" value="AldOxase/xan_DH_MoCoBD1"/>
</dbReference>
<dbReference type="Pfam" id="PF20256">
    <property type="entry name" value="MoCoBD_2"/>
    <property type="match status" value="1"/>
</dbReference>
<dbReference type="PANTHER" id="PTHR11908">
    <property type="entry name" value="XANTHINE DEHYDROGENASE"/>
    <property type="match status" value="1"/>
</dbReference>
<name>A0A644ZBA9_9ZZZZ</name>
<keyword evidence="3" id="KW-0560">Oxidoreductase</keyword>
<dbReference type="InterPro" id="IPR016208">
    <property type="entry name" value="Ald_Oxase/xanthine_DH-like"/>
</dbReference>
<protein>
    <submittedName>
        <fullName evidence="3">Putative xanthine dehydrogenase molybdenum-binding subunit XdhA</fullName>
        <ecNumber evidence="3">1.17.1.4</ecNumber>
    </submittedName>
</protein>
<proteinExistence type="predicted"/>
<dbReference type="AlphaFoldDB" id="A0A644ZBA9"/>
<organism evidence="3">
    <name type="scientific">bioreactor metagenome</name>
    <dbReference type="NCBI Taxonomy" id="1076179"/>
    <lineage>
        <taxon>unclassified sequences</taxon>
        <taxon>metagenomes</taxon>
        <taxon>ecological metagenomes</taxon>
    </lineage>
</organism>
<dbReference type="InterPro" id="IPR037165">
    <property type="entry name" value="AldOxase/xan_DH_Mopterin-bd_sf"/>
</dbReference>
<dbReference type="Pfam" id="PF02738">
    <property type="entry name" value="MoCoBD_1"/>
    <property type="match status" value="1"/>
</dbReference>
<accession>A0A644ZBA9</accession>
<dbReference type="InterPro" id="IPR046867">
    <property type="entry name" value="AldOxase/xan_DH_MoCoBD2"/>
</dbReference>
<dbReference type="GO" id="GO:0005506">
    <property type="term" value="F:iron ion binding"/>
    <property type="evidence" value="ECO:0007669"/>
    <property type="project" value="InterPro"/>
</dbReference>
<evidence type="ECO:0000259" key="1">
    <source>
        <dbReference type="Pfam" id="PF02738"/>
    </source>
</evidence>
<dbReference type="Gene3D" id="3.30.365.10">
    <property type="entry name" value="Aldehyde oxidase/xanthine dehydrogenase, molybdopterin binding domain"/>
    <property type="match status" value="4"/>
</dbReference>
<dbReference type="EMBL" id="VSSQ01008195">
    <property type="protein sequence ID" value="MPM38172.1"/>
    <property type="molecule type" value="Genomic_DNA"/>
</dbReference>
<dbReference type="PANTHER" id="PTHR11908:SF157">
    <property type="entry name" value="XANTHINE DEHYDROGENASE SUBUNIT D-RELATED"/>
    <property type="match status" value="1"/>
</dbReference>
<evidence type="ECO:0000259" key="2">
    <source>
        <dbReference type="Pfam" id="PF20256"/>
    </source>
</evidence>
<feature type="domain" description="Aldehyde oxidase/xanthine dehydrogenase first molybdopterin binding" evidence="1">
    <location>
        <begin position="1"/>
        <end position="186"/>
    </location>
</feature>
<sequence length="568" mass="61818">MTVHASAQNPFFTRRYVADILQIPLNRVRLIQETLGGTFGGKEEGAGLLAARCAYLCRLLHRPVKMVFTREESLLESSKRHPFQFTYKAGVKRDGRIVAWKATQIDNSGAYNNQTQFMNWRATAHCAGAYSIPNIEAETFGVFTNNIHSGAFRGYSSPELLFAQEQFIEEIGEELGLSPLEMRRINCLKNGSIVATGAEVEHVILPELIDFTAKQTGYERKHAENRAQHGVLRRGVGMAISHRGCGYGAESPDAAGAFLIVNEDGSVLLHSGLAENGQGLKTVYCQIAAEALGVPFESIQFYGTDTHCIPDCGMTVASRGTVMGAQPVRRAGEKLNRILRENAVGLDLFTAGKGGAPRDRTADDIVLLDSFFFDPDYPDYRVSLAEVAGTALWRGMCLSAYEWFTPPPCLQDHATQQGKAFPTYSYACVVAEVEVDTSTGEVSVLRVTSSHDTGTAINPALIQGQVYGGVVMGQGYGTMEEVVTKNGLVKTQNLDEYLIPTAMDMPEIHINLFECDDPAGTYGAKSVGEPATECVAAAIANAVYNATGRRIRHNPASLENVLLGKKLW</sequence>
<comment type="caution">
    <text evidence="3">The sequence shown here is derived from an EMBL/GenBank/DDBJ whole genome shotgun (WGS) entry which is preliminary data.</text>
</comment>